<organism evidence="1">
    <name type="scientific">marine metagenome</name>
    <dbReference type="NCBI Taxonomy" id="408172"/>
    <lineage>
        <taxon>unclassified sequences</taxon>
        <taxon>metagenomes</taxon>
        <taxon>ecological metagenomes</taxon>
    </lineage>
</organism>
<sequence>MAASLLVYLSCSSKETYPWAHSDFKSTLSNTGERLVLADFETDW</sequence>
<dbReference type="EMBL" id="UINC01000984">
    <property type="protein sequence ID" value="SUZ66461.1"/>
    <property type="molecule type" value="Genomic_DNA"/>
</dbReference>
<dbReference type="AlphaFoldDB" id="A0A381PHG2"/>
<gene>
    <name evidence="1" type="ORF">METZ01_LOCUS19315</name>
</gene>
<proteinExistence type="predicted"/>
<protein>
    <submittedName>
        <fullName evidence="1">Uncharacterized protein</fullName>
    </submittedName>
</protein>
<evidence type="ECO:0000313" key="1">
    <source>
        <dbReference type="EMBL" id="SUZ66461.1"/>
    </source>
</evidence>
<name>A0A381PHG2_9ZZZZ</name>
<reference evidence="1" key="1">
    <citation type="submission" date="2018-05" db="EMBL/GenBank/DDBJ databases">
        <authorList>
            <person name="Lanie J.A."/>
            <person name="Ng W.-L."/>
            <person name="Kazmierczak K.M."/>
            <person name="Andrzejewski T.M."/>
            <person name="Davidsen T.M."/>
            <person name="Wayne K.J."/>
            <person name="Tettelin H."/>
            <person name="Glass J.I."/>
            <person name="Rusch D."/>
            <person name="Podicherti R."/>
            <person name="Tsui H.-C.T."/>
            <person name="Winkler M.E."/>
        </authorList>
    </citation>
    <scope>NUCLEOTIDE SEQUENCE</scope>
</reference>
<accession>A0A381PHG2</accession>